<proteinExistence type="predicted"/>
<evidence type="ECO:0000313" key="3">
    <source>
        <dbReference type="Proteomes" id="UP001187192"/>
    </source>
</evidence>
<keyword evidence="3" id="KW-1185">Reference proteome</keyword>
<comment type="caution">
    <text evidence="2">The sequence shown here is derived from an EMBL/GenBank/DDBJ whole genome shotgun (WGS) entry which is preliminary data.</text>
</comment>
<dbReference type="EMBL" id="BTGU01000082">
    <property type="protein sequence ID" value="GMN58934.1"/>
    <property type="molecule type" value="Genomic_DNA"/>
</dbReference>
<dbReference type="AlphaFoldDB" id="A0AA88DQ95"/>
<feature type="compositionally biased region" description="Basic and acidic residues" evidence="1">
    <location>
        <begin position="34"/>
        <end position="46"/>
    </location>
</feature>
<protein>
    <submittedName>
        <fullName evidence="2">Uncharacterized protein</fullName>
    </submittedName>
</protein>
<sequence>MTDEDNGIGTAHRGCRSTRKTVKGAVVQGGQFSRAHEKGQESPEEV</sequence>
<accession>A0AA88DQ95</accession>
<feature type="compositionally biased region" description="Basic residues" evidence="1">
    <location>
        <begin position="13"/>
        <end position="22"/>
    </location>
</feature>
<name>A0AA88DQ95_FICCA</name>
<gene>
    <name evidence="2" type="ORF">TIFTF001_028029</name>
</gene>
<feature type="region of interest" description="Disordered" evidence="1">
    <location>
        <begin position="1"/>
        <end position="46"/>
    </location>
</feature>
<dbReference type="Proteomes" id="UP001187192">
    <property type="component" value="Unassembled WGS sequence"/>
</dbReference>
<evidence type="ECO:0000313" key="2">
    <source>
        <dbReference type="EMBL" id="GMN58934.1"/>
    </source>
</evidence>
<evidence type="ECO:0000256" key="1">
    <source>
        <dbReference type="SAM" id="MobiDB-lite"/>
    </source>
</evidence>
<organism evidence="2 3">
    <name type="scientific">Ficus carica</name>
    <name type="common">Common fig</name>
    <dbReference type="NCBI Taxonomy" id="3494"/>
    <lineage>
        <taxon>Eukaryota</taxon>
        <taxon>Viridiplantae</taxon>
        <taxon>Streptophyta</taxon>
        <taxon>Embryophyta</taxon>
        <taxon>Tracheophyta</taxon>
        <taxon>Spermatophyta</taxon>
        <taxon>Magnoliopsida</taxon>
        <taxon>eudicotyledons</taxon>
        <taxon>Gunneridae</taxon>
        <taxon>Pentapetalae</taxon>
        <taxon>rosids</taxon>
        <taxon>fabids</taxon>
        <taxon>Rosales</taxon>
        <taxon>Moraceae</taxon>
        <taxon>Ficeae</taxon>
        <taxon>Ficus</taxon>
    </lineage>
</organism>
<reference evidence="2" key="1">
    <citation type="submission" date="2023-07" db="EMBL/GenBank/DDBJ databases">
        <title>draft genome sequence of fig (Ficus carica).</title>
        <authorList>
            <person name="Takahashi T."/>
            <person name="Nishimura K."/>
        </authorList>
    </citation>
    <scope>NUCLEOTIDE SEQUENCE</scope>
</reference>